<dbReference type="EMBL" id="JAWZYT010005421">
    <property type="protein sequence ID" value="KAK4290607.1"/>
    <property type="molecule type" value="Genomic_DNA"/>
</dbReference>
<proteinExistence type="predicted"/>
<name>A0AAE1NJH4_9EUCA</name>
<reference evidence="1" key="1">
    <citation type="submission" date="2023-11" db="EMBL/GenBank/DDBJ databases">
        <title>Genome assemblies of two species of porcelain crab, Petrolisthes cinctipes and Petrolisthes manimaculis (Anomura: Porcellanidae).</title>
        <authorList>
            <person name="Angst P."/>
        </authorList>
    </citation>
    <scope>NUCLEOTIDE SEQUENCE</scope>
    <source>
        <strain evidence="1">PB745_02</strain>
        <tissue evidence="1">Gill</tissue>
    </source>
</reference>
<dbReference type="Proteomes" id="UP001292094">
    <property type="component" value="Unassembled WGS sequence"/>
</dbReference>
<evidence type="ECO:0000313" key="2">
    <source>
        <dbReference type="Proteomes" id="UP001292094"/>
    </source>
</evidence>
<protein>
    <submittedName>
        <fullName evidence="1">Uncharacterized protein</fullName>
    </submittedName>
</protein>
<keyword evidence="2" id="KW-1185">Reference proteome</keyword>
<comment type="caution">
    <text evidence="1">The sequence shown here is derived from an EMBL/GenBank/DDBJ whole genome shotgun (WGS) entry which is preliminary data.</text>
</comment>
<dbReference type="AlphaFoldDB" id="A0AAE1NJH4"/>
<organism evidence="1 2">
    <name type="scientific">Petrolisthes manimaculis</name>
    <dbReference type="NCBI Taxonomy" id="1843537"/>
    <lineage>
        <taxon>Eukaryota</taxon>
        <taxon>Metazoa</taxon>
        <taxon>Ecdysozoa</taxon>
        <taxon>Arthropoda</taxon>
        <taxon>Crustacea</taxon>
        <taxon>Multicrustacea</taxon>
        <taxon>Malacostraca</taxon>
        <taxon>Eumalacostraca</taxon>
        <taxon>Eucarida</taxon>
        <taxon>Decapoda</taxon>
        <taxon>Pleocyemata</taxon>
        <taxon>Anomura</taxon>
        <taxon>Galatheoidea</taxon>
        <taxon>Porcellanidae</taxon>
        <taxon>Petrolisthes</taxon>
    </lineage>
</organism>
<gene>
    <name evidence="1" type="ORF">Pmani_036504</name>
</gene>
<evidence type="ECO:0000313" key="1">
    <source>
        <dbReference type="EMBL" id="KAK4290607.1"/>
    </source>
</evidence>
<accession>A0AAE1NJH4</accession>
<sequence>MEDQINHSTPSVLAVARQNLDILSTHGESVTLTYWDIVRSILDLFRTSLSAQDVLKALELGWEALRMKNELSTRTMSMKRLILARSATLCMAQQGVRVTGLWEDALQVVINHVRRGDPIFIKNVFTSYPLKQWILSVFSDADLCPNYNIRLDLLTIISTWEQLEANDGKSVLLGLMQLSVYLDAEEHLVPNTGVPSLEVSWFSVMYTVDQILKVVITCPRLQSLVSTLRRDHGDDLDRISQHTYRMGIPLQFLPESIDEDTTINCPQSIYPASRPTYLHFHFSPYFHFHSHTTYNPTLPPPTHRTSTSTSTLTPLTTPHFHLQHSVPLHPFPLIHHLQPHTSISNTAYLYIHFHSHTTYNPTLPSPTQRTSTSTSTLTPLTTPHFHLQHTHTAPNRLYDLRAWPTWVECNFFALYC</sequence>